<dbReference type="PANTHER" id="PTHR46791:SF5">
    <property type="entry name" value="CLR5 DOMAIN-CONTAINING PROTEIN-RELATED"/>
    <property type="match status" value="1"/>
</dbReference>
<comment type="caution">
    <text evidence="3">The sequence shown here is derived from an EMBL/GenBank/DDBJ whole genome shotgun (WGS) entry which is preliminary data.</text>
</comment>
<dbReference type="Pfam" id="PF24764">
    <property type="entry name" value="rva_4"/>
    <property type="match status" value="1"/>
</dbReference>
<dbReference type="GO" id="GO:0015074">
    <property type="term" value="P:DNA integration"/>
    <property type="evidence" value="ECO:0007669"/>
    <property type="project" value="InterPro"/>
</dbReference>
<dbReference type="PANTHER" id="PTHR46791">
    <property type="entry name" value="EXPRESSED PROTEIN"/>
    <property type="match status" value="1"/>
</dbReference>
<dbReference type="EMBL" id="JAGFBS010000010">
    <property type="protein sequence ID" value="KAG6377198.1"/>
    <property type="molecule type" value="Genomic_DNA"/>
</dbReference>
<proteinExistence type="predicted"/>
<evidence type="ECO:0000313" key="4">
    <source>
        <dbReference type="Proteomes" id="UP000683000"/>
    </source>
</evidence>
<dbReference type="OrthoDB" id="3353107at2759"/>
<gene>
    <name evidence="3" type="ORF">JVT61DRAFT_1251</name>
</gene>
<sequence length="554" mass="62394">MSTEQTNQLVIVNIYTAFHNLGDQVTRTLQTQLGDAAHLREQKQLCLQFLAHIHQHLPSLPQNDREIILSGVASMIEALDDAVTTSSDPPDHPSTTAELAVRNHNRSGPPRVNIDPDNLATLIAGRRVTHTQIARLYGCHPRTIRRRLLEFGLSQPGPPVFTHEASENGSMTRVYRPGSSSDLSSIPNDQLDVLILSIYHQFPSFGRRMIDGYLLQLGHRVPRSRLEASYARVVGPPAAAFGSRRIQRRVYNVAGPMALVHHDGQHGLIRWRIVIHAFVDGYSRFVLGIRASNNNRAQTVFQLFEDIANIHGYPSRVRGDHGTENLLVAAGMEEIRGVERGSYIWGRSVHNIRIERLWVDVTSGFGQKWKELFQTLEASDGLDVNNQAHMWLLHELFLPMINDDAEQWAATWNAHIISRRGERHASPHTMFLEGVLEHGQRSIHPFNDDGDIGNIEEYGIDWQALDDHRIRSHHDGHNSDSDVSPIANPFVLNQPEQLSHVEVPNISCPFGSQAQLDVFRDHLQLLLARTQLDMASRRLLWIEALASAQTIMIG</sequence>
<dbReference type="Gene3D" id="3.30.420.10">
    <property type="entry name" value="Ribonuclease H-like superfamily/Ribonuclease H"/>
    <property type="match status" value="1"/>
</dbReference>
<evidence type="ECO:0000259" key="2">
    <source>
        <dbReference type="PROSITE" id="PS50994"/>
    </source>
</evidence>
<dbReference type="GO" id="GO:0005634">
    <property type="term" value="C:nucleus"/>
    <property type="evidence" value="ECO:0007669"/>
    <property type="project" value="UniProtKB-ARBA"/>
</dbReference>
<organism evidence="3 4">
    <name type="scientific">Boletus reticuloceps</name>
    <dbReference type="NCBI Taxonomy" id="495285"/>
    <lineage>
        <taxon>Eukaryota</taxon>
        <taxon>Fungi</taxon>
        <taxon>Dikarya</taxon>
        <taxon>Basidiomycota</taxon>
        <taxon>Agaricomycotina</taxon>
        <taxon>Agaricomycetes</taxon>
        <taxon>Agaricomycetidae</taxon>
        <taxon>Boletales</taxon>
        <taxon>Boletineae</taxon>
        <taxon>Boletaceae</taxon>
        <taxon>Boletoideae</taxon>
        <taxon>Boletus</taxon>
    </lineage>
</organism>
<dbReference type="InterPro" id="IPR036397">
    <property type="entry name" value="RNaseH_sf"/>
</dbReference>
<protein>
    <recommendedName>
        <fullName evidence="2">Integrase catalytic domain-containing protein</fullName>
    </recommendedName>
</protein>
<evidence type="ECO:0000313" key="3">
    <source>
        <dbReference type="EMBL" id="KAG6377198.1"/>
    </source>
</evidence>
<keyword evidence="1" id="KW-0694">RNA-binding</keyword>
<accession>A0A8I3A9S8</accession>
<dbReference type="Proteomes" id="UP000683000">
    <property type="component" value="Unassembled WGS sequence"/>
</dbReference>
<dbReference type="AlphaFoldDB" id="A0A8I3A9S8"/>
<dbReference type="InterPro" id="IPR058913">
    <property type="entry name" value="Integrase_dom_put"/>
</dbReference>
<reference evidence="3" key="1">
    <citation type="submission" date="2021-03" db="EMBL/GenBank/DDBJ databases">
        <title>Evolutionary innovations through gain and loss of genes in the ectomycorrhizal Boletales.</title>
        <authorList>
            <person name="Wu G."/>
            <person name="Miyauchi S."/>
            <person name="Morin E."/>
            <person name="Yang Z.-L."/>
            <person name="Xu J."/>
            <person name="Martin F.M."/>
        </authorList>
    </citation>
    <scope>NUCLEOTIDE SEQUENCE</scope>
    <source>
        <strain evidence="3">BR01</strain>
    </source>
</reference>
<name>A0A8I3A9S8_9AGAM</name>
<dbReference type="InterPro" id="IPR012337">
    <property type="entry name" value="RNaseH-like_sf"/>
</dbReference>
<dbReference type="SUPFAM" id="SSF53098">
    <property type="entry name" value="Ribonuclease H-like"/>
    <property type="match status" value="1"/>
</dbReference>
<evidence type="ECO:0000256" key="1">
    <source>
        <dbReference type="ARBA" id="ARBA00022884"/>
    </source>
</evidence>
<dbReference type="PROSITE" id="PS50994">
    <property type="entry name" value="INTEGRASE"/>
    <property type="match status" value="1"/>
</dbReference>
<feature type="domain" description="Integrase catalytic" evidence="2">
    <location>
        <begin position="252"/>
        <end position="357"/>
    </location>
</feature>
<dbReference type="InterPro" id="IPR001584">
    <property type="entry name" value="Integrase_cat-core"/>
</dbReference>
<keyword evidence="4" id="KW-1185">Reference proteome</keyword>
<dbReference type="GO" id="GO:0003723">
    <property type="term" value="F:RNA binding"/>
    <property type="evidence" value="ECO:0007669"/>
    <property type="project" value="UniProtKB-KW"/>
</dbReference>